<feature type="transmembrane region" description="Helical" evidence="1">
    <location>
        <begin position="27"/>
        <end position="51"/>
    </location>
</feature>
<dbReference type="OrthoDB" id="6523130at2759"/>
<dbReference type="OMA" id="CLEIFIT"/>
<evidence type="ECO:0000313" key="2">
    <source>
        <dbReference type="Proteomes" id="UP000515146"/>
    </source>
</evidence>
<name>A0A6P6XTD1_DERPT</name>
<evidence type="ECO:0000256" key="1">
    <source>
        <dbReference type="SAM" id="Phobius"/>
    </source>
</evidence>
<keyword evidence="1" id="KW-1133">Transmembrane helix</keyword>
<dbReference type="AlphaFoldDB" id="A0A6P6XTD1"/>
<proteinExistence type="predicted"/>
<dbReference type="KEGG" id="dpte:113790601"/>
<organism evidence="2 3">
    <name type="scientific">Dermatophagoides pteronyssinus</name>
    <name type="common">European house dust mite</name>
    <dbReference type="NCBI Taxonomy" id="6956"/>
    <lineage>
        <taxon>Eukaryota</taxon>
        <taxon>Metazoa</taxon>
        <taxon>Ecdysozoa</taxon>
        <taxon>Arthropoda</taxon>
        <taxon>Chelicerata</taxon>
        <taxon>Arachnida</taxon>
        <taxon>Acari</taxon>
        <taxon>Acariformes</taxon>
        <taxon>Sarcoptiformes</taxon>
        <taxon>Astigmata</taxon>
        <taxon>Psoroptidia</taxon>
        <taxon>Analgoidea</taxon>
        <taxon>Pyroglyphidae</taxon>
        <taxon>Dermatophagoidinae</taxon>
        <taxon>Dermatophagoides</taxon>
    </lineage>
</organism>
<feature type="transmembrane region" description="Helical" evidence="1">
    <location>
        <begin position="307"/>
        <end position="324"/>
    </location>
</feature>
<reference evidence="3" key="1">
    <citation type="submission" date="2025-08" db="UniProtKB">
        <authorList>
            <consortium name="RefSeq"/>
        </authorList>
    </citation>
    <scope>IDENTIFICATION</scope>
    <source>
        <strain evidence="3">Airmid</strain>
    </source>
</reference>
<keyword evidence="1" id="KW-0472">Membrane</keyword>
<feature type="transmembrane region" description="Helical" evidence="1">
    <location>
        <begin position="94"/>
        <end position="117"/>
    </location>
</feature>
<keyword evidence="1" id="KW-0812">Transmembrane</keyword>
<accession>A0A6P6XTD1</accession>
<evidence type="ECO:0000313" key="3">
    <source>
        <dbReference type="RefSeq" id="XP_027196091.1"/>
    </source>
</evidence>
<feature type="transmembrane region" description="Helical" evidence="1">
    <location>
        <begin position="123"/>
        <end position="141"/>
    </location>
</feature>
<gene>
    <name evidence="3" type="primary">LOC113790601</name>
</gene>
<feature type="transmembrane region" description="Helical" evidence="1">
    <location>
        <begin position="213"/>
        <end position="234"/>
    </location>
</feature>
<dbReference type="RefSeq" id="XP_027196091.1">
    <property type="nucleotide sequence ID" value="XM_027340290.1"/>
</dbReference>
<sequence>MVFYPNNSFMISRMDFEQMVNTQRIDIVYLQVIIAFIMLECLWAQIIMNVFEYRWPFMDFMVDKLNFDEEKVFEPKNRKYLCKMYIITDTIARFIYIFVSIELLLVCLIALMFFIWMMHAIQMLGQLFIALNFFVFLIEYIKVRIEQLYKKFIQKNIFKQNEWKRFHYEYVFLYTETAHTNRAARIVLFYLEAISKPSIISNCIFYTKQSSWSIFTTSVIISLMSTFCLINILYSRISHLPSCNQKCARSILRRIARTQRRLNNIKLKHSKNQHNNRYWIKLTLFVQTMINNHFGFTCGQVFFITKFRYIQIFIMNFILILKFYKKINR</sequence>
<protein>
    <submittedName>
        <fullName evidence="3">Uncharacterized protein LOC113790601</fullName>
    </submittedName>
</protein>
<dbReference type="Proteomes" id="UP000515146">
    <property type="component" value="Unplaced"/>
</dbReference>
<dbReference type="InParanoid" id="A0A6P6XTD1"/>
<keyword evidence="2" id="KW-1185">Reference proteome</keyword>